<dbReference type="InterPro" id="IPR016888">
    <property type="entry name" value="UCP028498"/>
</dbReference>
<gene>
    <name evidence="1" type="ORF">AAME72_08980</name>
</gene>
<name>A0AAU7GIW1_9MICO</name>
<organism evidence="1">
    <name type="scientific">Leifsonia sp. NPDC080035</name>
    <dbReference type="NCBI Taxonomy" id="3143936"/>
    <lineage>
        <taxon>Bacteria</taxon>
        <taxon>Bacillati</taxon>
        <taxon>Actinomycetota</taxon>
        <taxon>Actinomycetes</taxon>
        <taxon>Micrococcales</taxon>
        <taxon>Microbacteriaceae</taxon>
        <taxon>Leifsonia</taxon>
    </lineage>
</organism>
<dbReference type="EMBL" id="CP157390">
    <property type="protein sequence ID" value="XBM49988.1"/>
    <property type="molecule type" value="Genomic_DNA"/>
</dbReference>
<reference evidence="1" key="1">
    <citation type="submission" date="2024-05" db="EMBL/GenBank/DDBJ databases">
        <title>The Natural Products Discovery Center: Release of the First 8490 Sequenced Strains for Exploring Actinobacteria Biosynthetic Diversity.</title>
        <authorList>
            <person name="Kalkreuter E."/>
            <person name="Kautsar S.A."/>
            <person name="Yang D."/>
            <person name="Bader C.D."/>
            <person name="Teijaro C.N."/>
            <person name="Fluegel L."/>
            <person name="Davis C.M."/>
            <person name="Simpson J.R."/>
            <person name="Lauterbach L."/>
            <person name="Steele A.D."/>
            <person name="Gui C."/>
            <person name="Meng S."/>
            <person name="Li G."/>
            <person name="Viehrig K."/>
            <person name="Ye F."/>
            <person name="Su P."/>
            <person name="Kiefer A.F."/>
            <person name="Nichols A."/>
            <person name="Cepeda A.J."/>
            <person name="Yan W."/>
            <person name="Fan B."/>
            <person name="Jiang Y."/>
            <person name="Adhikari A."/>
            <person name="Zheng C.-J."/>
            <person name="Schuster L."/>
            <person name="Cowan T.M."/>
            <person name="Smanski M.J."/>
            <person name="Chevrette M.G."/>
            <person name="de Carvalho L.P.S."/>
            <person name="Shen B."/>
        </authorList>
    </citation>
    <scope>NUCLEOTIDE SEQUENCE</scope>
    <source>
        <strain evidence="1">NPDC080035</strain>
    </source>
</reference>
<evidence type="ECO:0000313" key="1">
    <source>
        <dbReference type="EMBL" id="XBM49988.1"/>
    </source>
</evidence>
<sequence length="125" mass="13785">MTAWTARELQAIATTDDFHIAPFRTDGATLGTPTWIWSVVVDDHVYVRAYNGTDSRWYQSARAQGAGRITAGGIEKDVAFTAIDDNELNARIDAAYEAKYGTSPYYPPMVTAKTRAATVRVDPRP</sequence>
<accession>A0AAU7GIW1</accession>
<dbReference type="Pfam" id="PF10012">
    <property type="entry name" value="DUF2255"/>
    <property type="match status" value="1"/>
</dbReference>
<dbReference type="AlphaFoldDB" id="A0AAU7GIW1"/>
<protein>
    <submittedName>
        <fullName evidence="1">DUF2255 family protein</fullName>
    </submittedName>
</protein>
<dbReference type="RefSeq" id="WP_348789898.1">
    <property type="nucleotide sequence ID" value="NZ_CP157390.1"/>
</dbReference>
<proteinExistence type="predicted"/>